<keyword evidence="3" id="KW-1185">Reference proteome</keyword>
<organism evidence="2 3">
    <name type="scientific">Pseudochryseolinea flava</name>
    <dbReference type="NCBI Taxonomy" id="2059302"/>
    <lineage>
        <taxon>Bacteria</taxon>
        <taxon>Pseudomonadati</taxon>
        <taxon>Bacteroidota</taxon>
        <taxon>Cytophagia</taxon>
        <taxon>Cytophagales</taxon>
        <taxon>Fulvivirgaceae</taxon>
        <taxon>Pseudochryseolinea</taxon>
    </lineage>
</organism>
<feature type="transmembrane region" description="Helical" evidence="1">
    <location>
        <begin position="133"/>
        <end position="149"/>
    </location>
</feature>
<evidence type="ECO:0008006" key="4">
    <source>
        <dbReference type="Google" id="ProtNLM"/>
    </source>
</evidence>
<feature type="transmembrane region" description="Helical" evidence="1">
    <location>
        <begin position="156"/>
        <end position="177"/>
    </location>
</feature>
<feature type="transmembrane region" description="Helical" evidence="1">
    <location>
        <begin position="208"/>
        <end position="225"/>
    </location>
</feature>
<gene>
    <name evidence="2" type="ORF">DQQ10_10615</name>
</gene>
<comment type="caution">
    <text evidence="2">The sequence shown here is derived from an EMBL/GenBank/DDBJ whole genome shotgun (WGS) entry which is preliminary data.</text>
</comment>
<keyword evidence="1" id="KW-0812">Transmembrane</keyword>
<proteinExistence type="predicted"/>
<feature type="transmembrane region" description="Helical" evidence="1">
    <location>
        <begin position="66"/>
        <end position="84"/>
    </location>
</feature>
<feature type="transmembrane region" description="Helical" evidence="1">
    <location>
        <begin position="288"/>
        <end position="304"/>
    </location>
</feature>
<keyword evidence="1" id="KW-0472">Membrane</keyword>
<dbReference type="Proteomes" id="UP000251889">
    <property type="component" value="Unassembled WGS sequence"/>
</dbReference>
<feature type="transmembrane region" description="Helical" evidence="1">
    <location>
        <begin position="111"/>
        <end position="127"/>
    </location>
</feature>
<feature type="transmembrane region" description="Helical" evidence="1">
    <location>
        <begin position="237"/>
        <end position="259"/>
    </location>
</feature>
<evidence type="ECO:0000256" key="1">
    <source>
        <dbReference type="SAM" id="Phobius"/>
    </source>
</evidence>
<evidence type="ECO:0000313" key="2">
    <source>
        <dbReference type="EMBL" id="RAW01348.1"/>
    </source>
</evidence>
<reference evidence="2 3" key="1">
    <citation type="submission" date="2018-06" db="EMBL/GenBank/DDBJ databases">
        <title>Chryseolinea flavus sp. nov., a member of the phylum Bacteroidetes isolated from soil.</title>
        <authorList>
            <person name="Li Y."/>
            <person name="Wang J."/>
        </authorList>
    </citation>
    <scope>NUCLEOTIDE SEQUENCE [LARGE SCALE GENOMIC DNA]</scope>
    <source>
        <strain evidence="2 3">SDU1-6</strain>
    </source>
</reference>
<evidence type="ECO:0000313" key="3">
    <source>
        <dbReference type="Proteomes" id="UP000251889"/>
    </source>
</evidence>
<dbReference type="EMBL" id="QMFY01000004">
    <property type="protein sequence ID" value="RAW01348.1"/>
    <property type="molecule type" value="Genomic_DNA"/>
</dbReference>
<feature type="transmembrane region" description="Helical" evidence="1">
    <location>
        <begin position="90"/>
        <end position="106"/>
    </location>
</feature>
<sequence length="498" mass="57335">MYVGQVPFRDFGMPLGYGFWLIPFIFFKIFGPYLYSLVIAQAFINFLSLVAFRGILKIFNLSPGQILLSITVMCLSFVMVNFWPWYNHTVFVYELIGLYFLFRYLLRDSKIIWLILAAFFIALTFLTKQDAGGLGMMLTMGILIVDALVTKKFKTLLLYVGFYAVALAVLILPFTAYEFSYWFNFGQSHHFSRINAYDFLSTFFEESLILKLFIIATVIVALVRYPKFKELTADRPYFLFTLFTLGILAQAMIIQVTSFSPATTNFYYNSFAFAFLIYNAGRVMQFEKVWVISLAFLLVLFWRSENYWKYSMKVLGKFLPASFSPPPPSVVSKNTWSSKADQKGGGKPLEWTLTPYRAFKRIKLPVPTVEGIERIKSLSIVKDNPNLKVLNMSNLTPLAHELKYTPEAGENIPLWYHKGVAFFDRESKSLCDKIADQQYDVVLFEAMPDVDNFFPFDVQACLQKHYQKTDSFPSPTGYQTDYIEVYVRPATTVATIAD</sequence>
<keyword evidence="1" id="KW-1133">Transmembrane helix</keyword>
<feature type="transmembrane region" description="Helical" evidence="1">
    <location>
        <begin position="12"/>
        <end position="31"/>
    </location>
</feature>
<name>A0A364Y589_9BACT</name>
<protein>
    <recommendedName>
        <fullName evidence="4">Glycosyltransferase RgtA/B/C/D-like domain-containing protein</fullName>
    </recommendedName>
</protein>
<accession>A0A364Y589</accession>
<dbReference type="AlphaFoldDB" id="A0A364Y589"/>